<feature type="region of interest" description="Disordered" evidence="1">
    <location>
        <begin position="50"/>
        <end position="82"/>
    </location>
</feature>
<comment type="caution">
    <text evidence="2">The sequence shown here is derived from an EMBL/GenBank/DDBJ whole genome shotgun (WGS) entry which is preliminary data.</text>
</comment>
<gene>
    <name evidence="2" type="ORF">Pcinc_029573</name>
</gene>
<keyword evidence="3" id="KW-1185">Reference proteome</keyword>
<proteinExistence type="predicted"/>
<name>A0AAE1K5I5_PETCI</name>
<accession>A0AAE1K5I5</accession>
<dbReference type="EMBL" id="JAWQEG010003724">
    <property type="protein sequence ID" value="KAK3864757.1"/>
    <property type="molecule type" value="Genomic_DNA"/>
</dbReference>
<dbReference type="AlphaFoldDB" id="A0AAE1K5I5"/>
<organism evidence="2 3">
    <name type="scientific">Petrolisthes cinctipes</name>
    <name type="common">Flat porcelain crab</name>
    <dbReference type="NCBI Taxonomy" id="88211"/>
    <lineage>
        <taxon>Eukaryota</taxon>
        <taxon>Metazoa</taxon>
        <taxon>Ecdysozoa</taxon>
        <taxon>Arthropoda</taxon>
        <taxon>Crustacea</taxon>
        <taxon>Multicrustacea</taxon>
        <taxon>Malacostraca</taxon>
        <taxon>Eumalacostraca</taxon>
        <taxon>Eucarida</taxon>
        <taxon>Decapoda</taxon>
        <taxon>Pleocyemata</taxon>
        <taxon>Anomura</taxon>
        <taxon>Galatheoidea</taxon>
        <taxon>Porcellanidae</taxon>
        <taxon>Petrolisthes</taxon>
    </lineage>
</organism>
<reference evidence="2" key="1">
    <citation type="submission" date="2023-10" db="EMBL/GenBank/DDBJ databases">
        <title>Genome assemblies of two species of porcelain crab, Petrolisthes cinctipes and Petrolisthes manimaculis (Anomura: Porcellanidae).</title>
        <authorList>
            <person name="Angst P."/>
        </authorList>
    </citation>
    <scope>NUCLEOTIDE SEQUENCE</scope>
    <source>
        <strain evidence="2">PB745_01</strain>
        <tissue evidence="2">Gill</tissue>
    </source>
</reference>
<dbReference type="Proteomes" id="UP001286313">
    <property type="component" value="Unassembled WGS sequence"/>
</dbReference>
<evidence type="ECO:0000313" key="2">
    <source>
        <dbReference type="EMBL" id="KAK3864757.1"/>
    </source>
</evidence>
<sequence length="82" mass="8785">MKPSVISITQNQDYTSVSSSSLFSIVCGQNLTTNPTINTFNLLASTAPLPRLQSSPQPPPQSVSVGGCGQVSRHIQEDKQIR</sequence>
<evidence type="ECO:0000256" key="1">
    <source>
        <dbReference type="SAM" id="MobiDB-lite"/>
    </source>
</evidence>
<evidence type="ECO:0000313" key="3">
    <source>
        <dbReference type="Proteomes" id="UP001286313"/>
    </source>
</evidence>
<protein>
    <submittedName>
        <fullName evidence="2">Uncharacterized protein</fullName>
    </submittedName>
</protein>